<proteinExistence type="inferred from homology"/>
<dbReference type="EMBL" id="WKKF01000005">
    <property type="protein sequence ID" value="MRX55569.1"/>
    <property type="molecule type" value="Genomic_DNA"/>
</dbReference>
<dbReference type="InterPro" id="IPR020476">
    <property type="entry name" value="Nudix_hydrolase"/>
</dbReference>
<dbReference type="InterPro" id="IPR000086">
    <property type="entry name" value="NUDIX_hydrolase_dom"/>
</dbReference>
<gene>
    <name evidence="5" type="ORF">GJU41_16530</name>
</gene>
<keyword evidence="2 3" id="KW-0378">Hydrolase</keyword>
<dbReference type="InterPro" id="IPR015797">
    <property type="entry name" value="NUDIX_hydrolase-like_dom_sf"/>
</dbReference>
<dbReference type="PRINTS" id="PR00502">
    <property type="entry name" value="NUDIXFAMILY"/>
</dbReference>
<evidence type="ECO:0000313" key="6">
    <source>
        <dbReference type="Proteomes" id="UP000441585"/>
    </source>
</evidence>
<dbReference type="RefSeq" id="WP_070876744.1">
    <property type="nucleotide sequence ID" value="NZ_CAJGAA010000006.1"/>
</dbReference>
<dbReference type="PROSITE" id="PS00893">
    <property type="entry name" value="NUDIX_BOX"/>
    <property type="match status" value="1"/>
</dbReference>
<evidence type="ECO:0000259" key="4">
    <source>
        <dbReference type="PROSITE" id="PS51462"/>
    </source>
</evidence>
<evidence type="ECO:0000256" key="3">
    <source>
        <dbReference type="RuleBase" id="RU003476"/>
    </source>
</evidence>
<dbReference type="PANTHER" id="PTHR43046">
    <property type="entry name" value="GDP-MANNOSE MANNOSYL HYDROLASE"/>
    <property type="match status" value="1"/>
</dbReference>
<dbReference type="CDD" id="cd02883">
    <property type="entry name" value="NUDIX_Hydrolase"/>
    <property type="match status" value="1"/>
</dbReference>
<feature type="domain" description="Nudix hydrolase" evidence="4">
    <location>
        <begin position="5"/>
        <end position="127"/>
    </location>
</feature>
<dbReference type="InterPro" id="IPR020084">
    <property type="entry name" value="NUDIX_hydrolase_CS"/>
</dbReference>
<accession>A0A6I2MCT2</accession>
<reference evidence="5 6" key="1">
    <citation type="submission" date="2019-11" db="EMBL/GenBank/DDBJ databases">
        <title>Bacillus idriensis genome.</title>
        <authorList>
            <person name="Konopka E.N."/>
            <person name="Newman J.D."/>
        </authorList>
    </citation>
    <scope>NUCLEOTIDE SEQUENCE [LARGE SCALE GENOMIC DNA]</scope>
    <source>
        <strain evidence="5 6">DSM 19097</strain>
    </source>
</reference>
<dbReference type="PROSITE" id="PS51462">
    <property type="entry name" value="NUDIX"/>
    <property type="match status" value="1"/>
</dbReference>
<keyword evidence="6" id="KW-1185">Reference proteome</keyword>
<organism evidence="5 6">
    <name type="scientific">Metabacillus idriensis</name>
    <dbReference type="NCBI Taxonomy" id="324768"/>
    <lineage>
        <taxon>Bacteria</taxon>
        <taxon>Bacillati</taxon>
        <taxon>Bacillota</taxon>
        <taxon>Bacilli</taxon>
        <taxon>Bacillales</taxon>
        <taxon>Bacillaceae</taxon>
        <taxon>Metabacillus</taxon>
    </lineage>
</organism>
<dbReference type="AlphaFoldDB" id="A0A6I2MCT2"/>
<evidence type="ECO:0000256" key="2">
    <source>
        <dbReference type="ARBA" id="ARBA00022801"/>
    </source>
</evidence>
<dbReference type="GO" id="GO:0016787">
    <property type="term" value="F:hydrolase activity"/>
    <property type="evidence" value="ECO:0007669"/>
    <property type="project" value="UniProtKB-KW"/>
</dbReference>
<dbReference type="SUPFAM" id="SSF55811">
    <property type="entry name" value="Nudix"/>
    <property type="match status" value="1"/>
</dbReference>
<comment type="similarity">
    <text evidence="3">Belongs to the Nudix hydrolase family.</text>
</comment>
<dbReference type="Proteomes" id="UP000441585">
    <property type="component" value="Unassembled WGS sequence"/>
</dbReference>
<protein>
    <submittedName>
        <fullName evidence="5">NUDIX domain-containing protein</fullName>
    </submittedName>
</protein>
<dbReference type="Pfam" id="PF00293">
    <property type="entry name" value="NUDIX"/>
    <property type="match status" value="1"/>
</dbReference>
<comment type="cofactor">
    <cofactor evidence="1">
        <name>Mg(2+)</name>
        <dbReference type="ChEBI" id="CHEBI:18420"/>
    </cofactor>
</comment>
<dbReference type="PANTHER" id="PTHR43046:SF2">
    <property type="entry name" value="8-OXO-DGTP DIPHOSPHATASE-RELATED"/>
    <property type="match status" value="1"/>
</dbReference>
<evidence type="ECO:0000313" key="5">
    <source>
        <dbReference type="EMBL" id="MRX55569.1"/>
    </source>
</evidence>
<name>A0A6I2MCT2_9BACI</name>
<dbReference type="Gene3D" id="3.90.79.10">
    <property type="entry name" value="Nucleoside Triphosphate Pyrophosphohydrolase"/>
    <property type="match status" value="1"/>
</dbReference>
<evidence type="ECO:0000256" key="1">
    <source>
        <dbReference type="ARBA" id="ARBA00001946"/>
    </source>
</evidence>
<sequence length="152" mass="17285">MEPPKHIVAVSAFITNKKQEVLLVKTFLRKDTWELPGGQVEEGEPLQQALCREILEETGFIIQPARISGVYYNATGSILNIVFHANLLSGKLEKQPDEIMEAAFFKLEKETIKNYIRRDHLVPRVLDAMSSSSSVPCETWTTAPFKRIERLN</sequence>
<comment type="caution">
    <text evidence="5">The sequence shown here is derived from an EMBL/GenBank/DDBJ whole genome shotgun (WGS) entry which is preliminary data.</text>
</comment>